<dbReference type="KEGG" id="rhox:RBB84_02070"/>
<gene>
    <name evidence="2" type="ORF">RBB84_02070</name>
</gene>
<dbReference type="SUPFAM" id="SSF50249">
    <property type="entry name" value="Nucleic acid-binding proteins"/>
    <property type="match status" value="1"/>
</dbReference>
<protein>
    <submittedName>
        <fullName evidence="2">Cold shock domain-containing protein</fullName>
    </submittedName>
</protein>
<organism evidence="2">
    <name type="scientific">Rhodococcus sp. D-6</name>
    <dbReference type="NCBI Taxonomy" id="1387842"/>
    <lineage>
        <taxon>Bacteria</taxon>
        <taxon>Bacillati</taxon>
        <taxon>Actinomycetota</taxon>
        <taxon>Actinomycetes</taxon>
        <taxon>Mycobacteriales</taxon>
        <taxon>Nocardiaceae</taxon>
        <taxon>Rhodococcus</taxon>
    </lineage>
</organism>
<dbReference type="InterPro" id="IPR012340">
    <property type="entry name" value="NA-bd_OB-fold"/>
</dbReference>
<dbReference type="GO" id="GO:0003676">
    <property type="term" value="F:nucleic acid binding"/>
    <property type="evidence" value="ECO:0007669"/>
    <property type="project" value="InterPro"/>
</dbReference>
<dbReference type="PROSITE" id="PS51857">
    <property type="entry name" value="CSD_2"/>
    <property type="match status" value="1"/>
</dbReference>
<dbReference type="RefSeq" id="WP_242411694.1">
    <property type="nucleotide sequence ID" value="NZ_CP132970.1"/>
</dbReference>
<name>A0AAU7UX97_9NOCA</name>
<dbReference type="GeneID" id="31549496"/>
<sequence>MRTAVRAATAAAVVLTAAVAVGVWTVGAVSGPDAAVAGDSVAVTGTGDHGAVPSRGVVRSWDLEHMQGVIDGDEVPGGCHVSFAAVAVEGFPALTPGHEVEFEWIRLENPAAGVEFEFECVRAWPAGQQPVRRPAGFGARAWSVHPDGRIEEEHFVGEPSAPVPVPPRVTGQTVGTVRQWNDEQGWGVIESDRTPGGCWAHYSTIVGEGFRTVAVGATVVLDWEQVADQDGYRYRATRVEQQSG</sequence>
<evidence type="ECO:0000259" key="1">
    <source>
        <dbReference type="PROSITE" id="PS51857"/>
    </source>
</evidence>
<dbReference type="AlphaFoldDB" id="A0AAU7UX97"/>
<dbReference type="Gene3D" id="2.40.50.140">
    <property type="entry name" value="Nucleic acid-binding proteins"/>
    <property type="match status" value="1"/>
</dbReference>
<evidence type="ECO:0000313" key="2">
    <source>
        <dbReference type="EMBL" id="XBW04790.1"/>
    </source>
</evidence>
<proteinExistence type="predicted"/>
<dbReference type="InterPro" id="IPR002059">
    <property type="entry name" value="CSP_DNA-bd"/>
</dbReference>
<accession>A0AAU7UX97</accession>
<dbReference type="EMBL" id="CP132970">
    <property type="protein sequence ID" value="XBW04790.1"/>
    <property type="molecule type" value="Genomic_DNA"/>
</dbReference>
<reference evidence="2" key="1">
    <citation type="submission" date="2023-08" db="EMBL/GenBank/DDBJ databases">
        <title>The novel hydrolase IpcH responsible for the initial isoprocarb degradation step in Rhodococcus sp. D-6.</title>
        <authorList>
            <person name="Zhu Q."/>
        </authorList>
    </citation>
    <scope>NUCLEOTIDE SEQUENCE</scope>
    <source>
        <strain evidence="2">D-6</strain>
    </source>
</reference>
<feature type="domain" description="CSD" evidence="1">
    <location>
        <begin position="172"/>
        <end position="241"/>
    </location>
</feature>